<evidence type="ECO:0000256" key="1">
    <source>
        <dbReference type="SAM" id="MobiDB-lite"/>
    </source>
</evidence>
<organism evidence="2 3">
    <name type="scientific">Callorhinchus milii</name>
    <name type="common">Ghost shark</name>
    <dbReference type="NCBI Taxonomy" id="7868"/>
    <lineage>
        <taxon>Eukaryota</taxon>
        <taxon>Metazoa</taxon>
        <taxon>Chordata</taxon>
        <taxon>Craniata</taxon>
        <taxon>Vertebrata</taxon>
        <taxon>Chondrichthyes</taxon>
        <taxon>Holocephali</taxon>
        <taxon>Chimaeriformes</taxon>
        <taxon>Callorhinchidae</taxon>
        <taxon>Callorhinchus</taxon>
    </lineage>
</organism>
<dbReference type="GO" id="GO:0005085">
    <property type="term" value="F:guanyl-nucleotide exchange factor activity"/>
    <property type="evidence" value="ECO:0007669"/>
    <property type="project" value="TreeGrafter"/>
</dbReference>
<dbReference type="Proteomes" id="UP000314986">
    <property type="component" value="Unassembled WGS sequence"/>
</dbReference>
<reference evidence="3" key="3">
    <citation type="journal article" date="2014" name="Nature">
        <title>Elephant shark genome provides unique insights into gnathostome evolution.</title>
        <authorList>
            <consortium name="International Elephant Shark Genome Sequencing Consortium"/>
            <person name="Venkatesh B."/>
            <person name="Lee A.P."/>
            <person name="Ravi V."/>
            <person name="Maurya A.K."/>
            <person name="Lian M.M."/>
            <person name="Swann J.B."/>
            <person name="Ohta Y."/>
            <person name="Flajnik M.F."/>
            <person name="Sutoh Y."/>
            <person name="Kasahara M."/>
            <person name="Hoon S."/>
            <person name="Gangu V."/>
            <person name="Roy S.W."/>
            <person name="Irimia M."/>
            <person name="Korzh V."/>
            <person name="Kondrychyn I."/>
            <person name="Lim Z.W."/>
            <person name="Tay B.H."/>
            <person name="Tohari S."/>
            <person name="Kong K.W."/>
            <person name="Ho S."/>
            <person name="Lorente-Galdos B."/>
            <person name="Quilez J."/>
            <person name="Marques-Bonet T."/>
            <person name="Raney B.J."/>
            <person name="Ingham P.W."/>
            <person name="Tay A."/>
            <person name="Hillier L.W."/>
            <person name="Minx P."/>
            <person name="Boehm T."/>
            <person name="Wilson R.K."/>
            <person name="Brenner S."/>
            <person name="Warren W.C."/>
        </authorList>
    </citation>
    <scope>NUCLEOTIDE SEQUENCE [LARGE SCALE GENOMIC DNA]</scope>
</reference>
<dbReference type="InterPro" id="IPR011993">
    <property type="entry name" value="PH-like_dom_sf"/>
</dbReference>
<feature type="compositionally biased region" description="Pro residues" evidence="1">
    <location>
        <begin position="15"/>
        <end position="33"/>
    </location>
</feature>
<dbReference type="GO" id="GO:0030833">
    <property type="term" value="P:regulation of actin filament polymerization"/>
    <property type="evidence" value="ECO:0007669"/>
    <property type="project" value="TreeGrafter"/>
</dbReference>
<dbReference type="AlphaFoldDB" id="A0A4W3GPF5"/>
<dbReference type="Gene3D" id="2.30.29.30">
    <property type="entry name" value="Pleckstrin-homology domain (PH domain)/Phosphotyrosine-binding domain (PTB)"/>
    <property type="match status" value="1"/>
</dbReference>
<protein>
    <recommendedName>
        <fullName evidence="4">PH domain-containing protein</fullName>
    </recommendedName>
</protein>
<evidence type="ECO:0000313" key="2">
    <source>
        <dbReference type="Ensembl" id="ENSCMIP00000004855.1"/>
    </source>
</evidence>
<evidence type="ECO:0000313" key="3">
    <source>
        <dbReference type="Proteomes" id="UP000314986"/>
    </source>
</evidence>
<name>A0A4W3GPF5_CALMI</name>
<feature type="region of interest" description="Disordered" evidence="1">
    <location>
        <begin position="11"/>
        <end position="33"/>
    </location>
</feature>
<dbReference type="SUPFAM" id="SSF50729">
    <property type="entry name" value="PH domain-like"/>
    <property type="match status" value="1"/>
</dbReference>
<accession>A0A4W3GPF5</accession>
<reference evidence="2" key="4">
    <citation type="submission" date="2025-08" db="UniProtKB">
        <authorList>
            <consortium name="Ensembl"/>
        </authorList>
    </citation>
    <scope>IDENTIFICATION</scope>
</reference>
<dbReference type="Ensembl" id="ENSCMIT00000005034.1">
    <property type="protein sequence ID" value="ENSCMIP00000004855.1"/>
    <property type="gene ID" value="ENSCMIG00000002884.1"/>
</dbReference>
<proteinExistence type="predicted"/>
<dbReference type="GeneTree" id="ENSGT00940000165970"/>
<reference evidence="2" key="5">
    <citation type="submission" date="2025-09" db="UniProtKB">
        <authorList>
            <consortium name="Ensembl"/>
        </authorList>
    </citation>
    <scope>IDENTIFICATION</scope>
</reference>
<dbReference type="PANTHER" id="PTHR45924">
    <property type="entry name" value="FI17866P1"/>
    <property type="match status" value="1"/>
</dbReference>
<reference evidence="3" key="1">
    <citation type="journal article" date="2006" name="Science">
        <title>Ancient noncoding elements conserved in the human genome.</title>
        <authorList>
            <person name="Venkatesh B."/>
            <person name="Kirkness E.F."/>
            <person name="Loh Y.H."/>
            <person name="Halpern A.L."/>
            <person name="Lee A.P."/>
            <person name="Johnson J."/>
            <person name="Dandona N."/>
            <person name="Viswanathan L.D."/>
            <person name="Tay A."/>
            <person name="Venter J.C."/>
            <person name="Strausberg R.L."/>
            <person name="Brenner S."/>
        </authorList>
    </citation>
    <scope>NUCLEOTIDE SEQUENCE [LARGE SCALE GENOMIC DNA]</scope>
</reference>
<dbReference type="GO" id="GO:0031267">
    <property type="term" value="F:small GTPase binding"/>
    <property type="evidence" value="ECO:0007669"/>
    <property type="project" value="TreeGrafter"/>
</dbReference>
<dbReference type="PANTHER" id="PTHR45924:SF3">
    <property type="entry name" value="PLECKSTRIN HOMOLOGY DOMAIN-CONTAINING FAMILY G MEMBER 2"/>
    <property type="match status" value="1"/>
</dbReference>
<keyword evidence="3" id="KW-1185">Reference proteome</keyword>
<dbReference type="InParanoid" id="A0A4W3GPF5"/>
<evidence type="ECO:0008006" key="4">
    <source>
        <dbReference type="Google" id="ProtNLM"/>
    </source>
</evidence>
<sequence length="130" mass="14866">MSGLLMSLSLSLPPSLSPPSLSPPSLSPSSLPPFSPQCCNLTLSESLKEPLSFRVTDLTIPKHQHTLQTKNQEEKRLWIHYLKRLIIENHPASIPQKVRVRVRVRVRVWRERVYVGVRARGGLICRYCRC</sequence>
<reference evidence="3" key="2">
    <citation type="journal article" date="2007" name="PLoS Biol.">
        <title>Survey sequencing and comparative analysis of the elephant shark (Callorhinchus milii) genome.</title>
        <authorList>
            <person name="Venkatesh B."/>
            <person name="Kirkness E.F."/>
            <person name="Loh Y.H."/>
            <person name="Halpern A.L."/>
            <person name="Lee A.P."/>
            <person name="Johnson J."/>
            <person name="Dandona N."/>
            <person name="Viswanathan L.D."/>
            <person name="Tay A."/>
            <person name="Venter J.C."/>
            <person name="Strausberg R.L."/>
            <person name="Brenner S."/>
        </authorList>
    </citation>
    <scope>NUCLEOTIDE SEQUENCE [LARGE SCALE GENOMIC DNA]</scope>
</reference>
<dbReference type="STRING" id="7868.ENSCMIP00000004855"/>